<keyword evidence="1" id="KW-0805">Transcription regulation</keyword>
<dbReference type="Proteomes" id="UP000677180">
    <property type="component" value="Chromosome"/>
</dbReference>
<dbReference type="PANTHER" id="PTHR30146">
    <property type="entry name" value="LACI-RELATED TRANSCRIPTIONAL REPRESSOR"/>
    <property type="match status" value="1"/>
</dbReference>
<evidence type="ECO:0000256" key="1">
    <source>
        <dbReference type="ARBA" id="ARBA00023015"/>
    </source>
</evidence>
<dbReference type="Pfam" id="PF00356">
    <property type="entry name" value="LacI"/>
    <property type="match status" value="1"/>
</dbReference>
<dbReference type="PANTHER" id="PTHR30146:SF153">
    <property type="entry name" value="LACTOSE OPERON REPRESSOR"/>
    <property type="match status" value="1"/>
</dbReference>
<accession>A0AB37I1E4</accession>
<dbReference type="InterPro" id="IPR000843">
    <property type="entry name" value="HTH_LacI"/>
</dbReference>
<keyword evidence="2 5" id="KW-0238">DNA-binding</keyword>
<evidence type="ECO:0000256" key="3">
    <source>
        <dbReference type="ARBA" id="ARBA00023163"/>
    </source>
</evidence>
<evidence type="ECO:0000313" key="6">
    <source>
        <dbReference type="Proteomes" id="UP000677180"/>
    </source>
</evidence>
<dbReference type="SUPFAM" id="SSF53822">
    <property type="entry name" value="Periplasmic binding protein-like I"/>
    <property type="match status" value="1"/>
</dbReference>
<dbReference type="CDD" id="cd06267">
    <property type="entry name" value="PBP1_LacI_sugar_binding-like"/>
    <property type="match status" value="1"/>
</dbReference>
<keyword evidence="3" id="KW-0804">Transcription</keyword>
<dbReference type="Pfam" id="PF13377">
    <property type="entry name" value="Peripla_BP_3"/>
    <property type="match status" value="1"/>
</dbReference>
<sequence length="338" mass="35492">MAAKRPTLVDLAEASGFSVALVSIVMRDAPGASAETRQRVKEVANRIGYQPNWLARGLRRSNSGLLGVSFAISHPFHADLVRHLYQASFGKDVDLVLSAHLPGRSEERAAATLLDKRCEAVILLGPTMPAEEVAALARDVPVVAVARRLEGISGVDVVRSDDRAGAAMAVDHLASLGHRRIAHVDGGTQAGAPERRAGYCEAMAGRGLDSEIRVVPGGIEESDGYAATMALFDSGPAPTGILAFNDECAAGVLSAAAVLGCRVPEDLSVVGYDDSRRAVTTRVPLTSLAQTYEALAVATIDRAITQARERSEALEIVTQPELVIRESTGRAPDSPGGS</sequence>
<dbReference type="GO" id="GO:0003700">
    <property type="term" value="F:DNA-binding transcription factor activity"/>
    <property type="evidence" value="ECO:0007669"/>
    <property type="project" value="TreeGrafter"/>
</dbReference>
<organism evidence="5 6">
    <name type="scientific">Arachnia propionica</name>
    <dbReference type="NCBI Taxonomy" id="1750"/>
    <lineage>
        <taxon>Bacteria</taxon>
        <taxon>Bacillati</taxon>
        <taxon>Actinomycetota</taxon>
        <taxon>Actinomycetes</taxon>
        <taxon>Propionibacteriales</taxon>
        <taxon>Propionibacteriaceae</taxon>
        <taxon>Arachnia</taxon>
    </lineage>
</organism>
<dbReference type="GO" id="GO:0000976">
    <property type="term" value="F:transcription cis-regulatory region binding"/>
    <property type="evidence" value="ECO:0007669"/>
    <property type="project" value="TreeGrafter"/>
</dbReference>
<dbReference type="Gene3D" id="3.40.50.2300">
    <property type="match status" value="2"/>
</dbReference>
<dbReference type="InterPro" id="IPR046335">
    <property type="entry name" value="LacI/GalR-like_sensor"/>
</dbReference>
<protein>
    <submittedName>
        <fullName evidence="5">LacI family DNA-binding transcriptional regulator</fullName>
    </submittedName>
</protein>
<proteinExistence type="predicted"/>
<dbReference type="AlphaFoldDB" id="A0AB37I1E4"/>
<dbReference type="SUPFAM" id="SSF47413">
    <property type="entry name" value="lambda repressor-like DNA-binding domains"/>
    <property type="match status" value="1"/>
</dbReference>
<dbReference type="EMBL" id="CP072385">
    <property type="protein sequence ID" value="QUC11006.1"/>
    <property type="molecule type" value="Genomic_DNA"/>
</dbReference>
<evidence type="ECO:0000256" key="2">
    <source>
        <dbReference type="ARBA" id="ARBA00023125"/>
    </source>
</evidence>
<reference evidence="5" key="1">
    <citation type="submission" date="2021-03" db="EMBL/GenBank/DDBJ databases">
        <title>Human Oral Microbial Genomes.</title>
        <authorList>
            <person name="Johnston C.D."/>
            <person name="Chen T."/>
            <person name="Dewhirst F.E."/>
        </authorList>
    </citation>
    <scope>NUCLEOTIDE SEQUENCE</scope>
    <source>
        <strain evidence="5">F0714</strain>
    </source>
</reference>
<feature type="domain" description="HTH lacI-type" evidence="4">
    <location>
        <begin position="6"/>
        <end position="60"/>
    </location>
</feature>
<dbReference type="SMART" id="SM00354">
    <property type="entry name" value="HTH_LACI"/>
    <property type="match status" value="1"/>
</dbReference>
<dbReference type="CDD" id="cd01392">
    <property type="entry name" value="HTH_LacI"/>
    <property type="match status" value="1"/>
</dbReference>
<dbReference type="PROSITE" id="PS50932">
    <property type="entry name" value="HTH_LACI_2"/>
    <property type="match status" value="1"/>
</dbReference>
<evidence type="ECO:0000259" key="4">
    <source>
        <dbReference type="PROSITE" id="PS50932"/>
    </source>
</evidence>
<dbReference type="InterPro" id="IPR010982">
    <property type="entry name" value="Lambda_DNA-bd_dom_sf"/>
</dbReference>
<dbReference type="Gene3D" id="1.10.260.40">
    <property type="entry name" value="lambda repressor-like DNA-binding domains"/>
    <property type="match status" value="1"/>
</dbReference>
<gene>
    <name evidence="5" type="ORF">J5A53_14810</name>
</gene>
<dbReference type="RefSeq" id="WP_014845317.1">
    <property type="nucleotide sequence ID" value="NZ_CP040007.1"/>
</dbReference>
<dbReference type="InterPro" id="IPR028082">
    <property type="entry name" value="Peripla_BP_I"/>
</dbReference>
<name>A0AB37I1E4_9ACTN</name>
<evidence type="ECO:0000313" key="5">
    <source>
        <dbReference type="EMBL" id="QUC11006.1"/>
    </source>
</evidence>